<dbReference type="PANTHER" id="PTHR36307">
    <property type="entry name" value="FLAGELLA BASAL BODY P-RING FORMATION PROTEIN FLGA"/>
    <property type="match status" value="1"/>
</dbReference>
<dbReference type="KEGG" id="fno:Fnod_0845"/>
<dbReference type="PANTHER" id="PTHR36307:SF1">
    <property type="entry name" value="FLAGELLA BASAL BODY P-RING FORMATION PROTEIN FLGA"/>
    <property type="match status" value="1"/>
</dbReference>
<name>A7HLB5_FERNB</name>
<reference evidence="2 3" key="2">
    <citation type="journal article" date="2009" name="Proc. Natl. Acad. Sci. U.S.A.">
        <title>On the chimeric nature, thermophilic origin, and phylogenetic placement of the Thermotogales.</title>
        <authorList>
            <person name="Zhaxybayeva O."/>
            <person name="Swithers K.S."/>
            <person name="Lapierre P."/>
            <person name="Fournier G.P."/>
            <person name="Bickhart D.M."/>
            <person name="DeBoy R.T."/>
            <person name="Nelson K.E."/>
            <person name="Nesbo C.L."/>
            <person name="Doolittle W.F."/>
            <person name="Gogarten J.P."/>
            <person name="Noll K.M."/>
        </authorList>
    </citation>
    <scope>NUCLEOTIDE SEQUENCE [LARGE SCALE GENOMIC DNA]</scope>
    <source>
        <strain evidence="3">ATCC 35602 / DSM 5306 / Rt17-B1</strain>
    </source>
</reference>
<dbReference type="Pfam" id="PF13144">
    <property type="entry name" value="ChapFlgA"/>
    <property type="match status" value="1"/>
</dbReference>
<dbReference type="InterPro" id="IPR017585">
    <property type="entry name" value="SAF_FlgA"/>
</dbReference>
<reference evidence="2 3" key="1">
    <citation type="submission" date="2007-07" db="EMBL/GenBank/DDBJ databases">
        <title>Complete sequence of Fervidobacterium nodosum Rt17-B1.</title>
        <authorList>
            <consortium name="US DOE Joint Genome Institute"/>
            <person name="Copeland A."/>
            <person name="Lucas S."/>
            <person name="Lapidus A."/>
            <person name="Barry K."/>
            <person name="Glavina del Rio T."/>
            <person name="Dalin E."/>
            <person name="Tice H."/>
            <person name="Pitluck S."/>
            <person name="Saunders E."/>
            <person name="Brettin T."/>
            <person name="Bruce D."/>
            <person name="Detter J.C."/>
            <person name="Han C."/>
            <person name="Schmutz J."/>
            <person name="Larimer F."/>
            <person name="Land M."/>
            <person name="Hauser L."/>
            <person name="Kyrpides N."/>
            <person name="Mikhailova N."/>
            <person name="Nelson K."/>
            <person name="Gogarten J.P."/>
            <person name="Noll K."/>
            <person name="Richardson P."/>
        </authorList>
    </citation>
    <scope>NUCLEOTIDE SEQUENCE [LARGE SCALE GENOMIC DNA]</scope>
    <source>
        <strain evidence="3">ATCC 35602 / DSM 5306 / Rt17-B1</strain>
    </source>
</reference>
<organism evidence="2 3">
    <name type="scientific">Fervidobacterium nodosum (strain ATCC 35602 / DSM 5306 / Rt17-B1)</name>
    <dbReference type="NCBI Taxonomy" id="381764"/>
    <lineage>
        <taxon>Bacteria</taxon>
        <taxon>Thermotogati</taxon>
        <taxon>Thermotogota</taxon>
        <taxon>Thermotogae</taxon>
        <taxon>Thermotogales</taxon>
        <taxon>Fervidobacteriaceae</taxon>
        <taxon>Fervidobacterium</taxon>
    </lineage>
</organism>
<dbReference type="AlphaFoldDB" id="A7HLB5"/>
<keyword evidence="2" id="KW-0282">Flagellum</keyword>
<dbReference type="NCBIfam" id="TIGR03170">
    <property type="entry name" value="flgA_cterm"/>
    <property type="match status" value="1"/>
</dbReference>
<sequence length="319" mass="35903">MIWIKLKKVYFLFFVLTLFITTKSFGYYVSFKAEVSVIPGVVTMNELVEETDMSSEVLEKIVVAYMPYNSKLTLNKRYLVNLIKKRVGNVDGVIDDVPIVIVSDKVTNSSLELSEKILVESEIQNIVINELSKYYLNGTSFNLKWRSGSLVEHDNYSISVQITNRANPFVRITLKKSGRAAGYISLQYEAIWIRKIAVSKRRIEKEEIIGLNDVEFVEYNIYSLNKMPVFEEDLPVMADKVFQKGEIIDGKYISDVPLIVKGQVVKAISIVGGVMVSTLVQALENGNVGKVISVKNLENGVIIKGTIQEDGTIIVLEVK</sequence>
<dbReference type="InterPro" id="IPR039246">
    <property type="entry name" value="Flagellar_FlgA"/>
</dbReference>
<dbReference type="Gene3D" id="2.30.30.760">
    <property type="match status" value="1"/>
</dbReference>
<feature type="domain" description="Flagella basal body P-ring formation protein FlgA SAF" evidence="1">
    <location>
        <begin position="195"/>
        <end position="315"/>
    </location>
</feature>
<keyword evidence="2" id="KW-0966">Cell projection</keyword>
<dbReference type="EMBL" id="CP000771">
    <property type="protein sequence ID" value="ABS60698.1"/>
    <property type="molecule type" value="Genomic_DNA"/>
</dbReference>
<evidence type="ECO:0000259" key="1">
    <source>
        <dbReference type="Pfam" id="PF13144"/>
    </source>
</evidence>
<dbReference type="Proteomes" id="UP000002415">
    <property type="component" value="Chromosome"/>
</dbReference>
<dbReference type="GO" id="GO:0044780">
    <property type="term" value="P:bacterial-type flagellum assembly"/>
    <property type="evidence" value="ECO:0007669"/>
    <property type="project" value="InterPro"/>
</dbReference>
<evidence type="ECO:0000313" key="2">
    <source>
        <dbReference type="EMBL" id="ABS60698.1"/>
    </source>
</evidence>
<dbReference type="eggNOG" id="COG1261">
    <property type="taxonomic scope" value="Bacteria"/>
</dbReference>
<protein>
    <submittedName>
        <fullName evidence="2">Flagellar basal body P-ring biosynthesis protein-like protein</fullName>
    </submittedName>
</protein>
<proteinExistence type="predicted"/>
<dbReference type="STRING" id="381764.Fnod_0845"/>
<dbReference type="HOGENOM" id="CLU_887812_0_0_0"/>
<keyword evidence="3" id="KW-1185">Reference proteome</keyword>
<evidence type="ECO:0000313" key="3">
    <source>
        <dbReference type="Proteomes" id="UP000002415"/>
    </source>
</evidence>
<keyword evidence="2" id="KW-0969">Cilium</keyword>
<gene>
    <name evidence="2" type="ordered locus">Fnod_0845</name>
</gene>
<accession>A7HLB5</accession>